<dbReference type="InterPro" id="IPR036873">
    <property type="entry name" value="Rhodanese-like_dom_sf"/>
</dbReference>
<keyword evidence="1" id="KW-0812">Transmembrane</keyword>
<gene>
    <name evidence="3" type="ORF">IAC32_00915</name>
</gene>
<dbReference type="SUPFAM" id="SSF52821">
    <property type="entry name" value="Rhodanese/Cell cycle control phosphatase"/>
    <property type="match status" value="1"/>
</dbReference>
<comment type="caution">
    <text evidence="3">The sequence shown here is derived from an EMBL/GenBank/DDBJ whole genome shotgun (WGS) entry which is preliminary data.</text>
</comment>
<sequence length="137" mass="15188">MQYDDKRRTISKITAIVIIMAICTVYALVADVGKNDKGFTSVTNEEARGLMTQYGDSMAIVDVRTPEEFAGGHIGQSINMDVKNDSFDIRIKTLENCPAILIYCRSGRRSKTAAEKAAKALPATKIYELDSGYINWE</sequence>
<dbReference type="InterPro" id="IPR050229">
    <property type="entry name" value="GlpE_sulfurtransferase"/>
</dbReference>
<feature type="domain" description="Rhodanese" evidence="2">
    <location>
        <begin position="60"/>
        <end position="137"/>
    </location>
</feature>
<dbReference type="InterPro" id="IPR001763">
    <property type="entry name" value="Rhodanese-like_dom"/>
</dbReference>
<dbReference type="PROSITE" id="PS50206">
    <property type="entry name" value="RHODANESE_3"/>
    <property type="match status" value="1"/>
</dbReference>
<dbReference type="Pfam" id="PF00581">
    <property type="entry name" value="Rhodanese"/>
    <property type="match status" value="1"/>
</dbReference>
<protein>
    <submittedName>
        <fullName evidence="3">Rhodanese-like domain-containing protein</fullName>
    </submittedName>
</protein>
<dbReference type="AlphaFoldDB" id="A0A9D9HCB0"/>
<keyword evidence="1" id="KW-0472">Membrane</keyword>
<dbReference type="SMART" id="SM00450">
    <property type="entry name" value="RHOD"/>
    <property type="match status" value="1"/>
</dbReference>
<name>A0A9D9HCB0_9BACT</name>
<feature type="transmembrane region" description="Helical" evidence="1">
    <location>
        <begin position="12"/>
        <end position="29"/>
    </location>
</feature>
<dbReference type="EMBL" id="JADIMR010000012">
    <property type="protein sequence ID" value="MBO8446296.1"/>
    <property type="molecule type" value="Genomic_DNA"/>
</dbReference>
<dbReference type="PANTHER" id="PTHR43031">
    <property type="entry name" value="FAD-DEPENDENT OXIDOREDUCTASE"/>
    <property type="match status" value="1"/>
</dbReference>
<organism evidence="3 4">
    <name type="scientific">Candidatus Enterocola intestinipullorum</name>
    <dbReference type="NCBI Taxonomy" id="2840783"/>
    <lineage>
        <taxon>Bacteria</taxon>
        <taxon>Pseudomonadati</taxon>
        <taxon>Bacteroidota</taxon>
        <taxon>Bacteroidia</taxon>
        <taxon>Bacteroidales</taxon>
        <taxon>Candidatus Enterocola</taxon>
    </lineage>
</organism>
<dbReference type="Gene3D" id="3.40.250.10">
    <property type="entry name" value="Rhodanese-like domain"/>
    <property type="match status" value="1"/>
</dbReference>
<evidence type="ECO:0000313" key="4">
    <source>
        <dbReference type="Proteomes" id="UP000823637"/>
    </source>
</evidence>
<evidence type="ECO:0000259" key="2">
    <source>
        <dbReference type="PROSITE" id="PS50206"/>
    </source>
</evidence>
<evidence type="ECO:0000256" key="1">
    <source>
        <dbReference type="SAM" id="Phobius"/>
    </source>
</evidence>
<evidence type="ECO:0000313" key="3">
    <source>
        <dbReference type="EMBL" id="MBO8446296.1"/>
    </source>
</evidence>
<reference evidence="3" key="1">
    <citation type="submission" date="2020-10" db="EMBL/GenBank/DDBJ databases">
        <authorList>
            <person name="Gilroy R."/>
        </authorList>
    </citation>
    <scope>NUCLEOTIDE SEQUENCE</scope>
    <source>
        <strain evidence="3">D3-1215</strain>
    </source>
</reference>
<accession>A0A9D9HCB0</accession>
<proteinExistence type="predicted"/>
<keyword evidence="1" id="KW-1133">Transmembrane helix</keyword>
<reference evidence="3" key="2">
    <citation type="journal article" date="2021" name="PeerJ">
        <title>Extensive microbial diversity within the chicken gut microbiome revealed by metagenomics and culture.</title>
        <authorList>
            <person name="Gilroy R."/>
            <person name="Ravi A."/>
            <person name="Getino M."/>
            <person name="Pursley I."/>
            <person name="Horton D.L."/>
            <person name="Alikhan N.F."/>
            <person name="Baker D."/>
            <person name="Gharbi K."/>
            <person name="Hall N."/>
            <person name="Watson M."/>
            <person name="Adriaenssens E.M."/>
            <person name="Foster-Nyarko E."/>
            <person name="Jarju S."/>
            <person name="Secka A."/>
            <person name="Antonio M."/>
            <person name="Oren A."/>
            <person name="Chaudhuri R.R."/>
            <person name="La Ragione R."/>
            <person name="Hildebrand F."/>
            <person name="Pallen M.J."/>
        </authorList>
    </citation>
    <scope>NUCLEOTIDE SEQUENCE</scope>
    <source>
        <strain evidence="3">D3-1215</strain>
    </source>
</reference>
<dbReference type="Proteomes" id="UP000823637">
    <property type="component" value="Unassembled WGS sequence"/>
</dbReference>
<dbReference type="PANTHER" id="PTHR43031:SF1">
    <property type="entry name" value="PYRIDINE NUCLEOTIDE-DISULPHIDE OXIDOREDUCTASE"/>
    <property type="match status" value="1"/>
</dbReference>
<dbReference type="CDD" id="cd00158">
    <property type="entry name" value="RHOD"/>
    <property type="match status" value="1"/>
</dbReference>